<proteinExistence type="predicted"/>
<organism evidence="2 3">
    <name type="scientific">Aedes albopictus</name>
    <name type="common">Asian tiger mosquito</name>
    <name type="synonym">Stegomyia albopicta</name>
    <dbReference type="NCBI Taxonomy" id="7160"/>
    <lineage>
        <taxon>Eukaryota</taxon>
        <taxon>Metazoa</taxon>
        <taxon>Ecdysozoa</taxon>
        <taxon>Arthropoda</taxon>
        <taxon>Hexapoda</taxon>
        <taxon>Insecta</taxon>
        <taxon>Pterygota</taxon>
        <taxon>Neoptera</taxon>
        <taxon>Endopterygota</taxon>
        <taxon>Diptera</taxon>
        <taxon>Nematocera</taxon>
        <taxon>Culicoidea</taxon>
        <taxon>Culicidae</taxon>
        <taxon>Culicinae</taxon>
        <taxon>Aedini</taxon>
        <taxon>Aedes</taxon>
        <taxon>Stegomyia</taxon>
    </lineage>
</organism>
<evidence type="ECO:0000313" key="2">
    <source>
        <dbReference type="EnsemblMetazoa" id="AALFPA23_013060.P18847"/>
    </source>
</evidence>
<protein>
    <recommendedName>
        <fullName evidence="4">14.5 kDa salivary protein</fullName>
    </recommendedName>
</protein>
<dbReference type="RefSeq" id="XP_019933460.1">
    <property type="nucleotide sequence ID" value="XM_020077901.3"/>
</dbReference>
<name>A0ABM1YXN4_AEDAL</name>
<reference evidence="3" key="1">
    <citation type="journal article" date="2015" name="Proc. Natl. Acad. Sci. U.S.A.">
        <title>Genome sequence of the Asian Tiger mosquito, Aedes albopictus, reveals insights into its biology, genetics, and evolution.</title>
        <authorList>
            <person name="Chen X.G."/>
            <person name="Jiang X."/>
            <person name="Gu J."/>
            <person name="Xu M."/>
            <person name="Wu Y."/>
            <person name="Deng Y."/>
            <person name="Zhang C."/>
            <person name="Bonizzoni M."/>
            <person name="Dermauw W."/>
            <person name="Vontas J."/>
            <person name="Armbruster P."/>
            <person name="Huang X."/>
            <person name="Yang Y."/>
            <person name="Zhang H."/>
            <person name="He W."/>
            <person name="Peng H."/>
            <person name="Liu Y."/>
            <person name="Wu K."/>
            <person name="Chen J."/>
            <person name="Lirakis M."/>
            <person name="Topalis P."/>
            <person name="Van Leeuwen T."/>
            <person name="Hall A.B."/>
            <person name="Jiang X."/>
            <person name="Thorpe C."/>
            <person name="Mueller R.L."/>
            <person name="Sun C."/>
            <person name="Waterhouse R.M."/>
            <person name="Yan G."/>
            <person name="Tu Z.J."/>
            <person name="Fang X."/>
            <person name="James A.A."/>
        </authorList>
    </citation>
    <scope>NUCLEOTIDE SEQUENCE [LARGE SCALE GENOMIC DNA]</scope>
    <source>
        <strain evidence="3">Foshan</strain>
    </source>
</reference>
<accession>A0ABM1YXN4</accession>
<evidence type="ECO:0000256" key="1">
    <source>
        <dbReference type="SAM" id="SignalP"/>
    </source>
</evidence>
<dbReference type="Pfam" id="PF15868">
    <property type="entry name" value="MBF2"/>
    <property type="match status" value="1"/>
</dbReference>
<feature type="signal peptide" evidence="1">
    <location>
        <begin position="1"/>
        <end position="21"/>
    </location>
</feature>
<evidence type="ECO:0000313" key="3">
    <source>
        <dbReference type="Proteomes" id="UP000069940"/>
    </source>
</evidence>
<keyword evidence="1" id="KW-0732">Signal</keyword>
<reference evidence="2" key="2">
    <citation type="submission" date="2025-05" db="UniProtKB">
        <authorList>
            <consortium name="EnsemblMetazoa"/>
        </authorList>
    </citation>
    <scope>IDENTIFICATION</scope>
    <source>
        <strain evidence="2">Foshan</strain>
    </source>
</reference>
<dbReference type="InterPro" id="IPR031734">
    <property type="entry name" value="MBF2"/>
</dbReference>
<keyword evidence="3" id="KW-1185">Reference proteome</keyword>
<sequence>MFKPTSFGIVLFALAFGVAIASVEEEPAQIEAKIEIVQDIAAFKAAHPELDVVPLEVARSARQQIVYTLGNRLSGDRLVATSQDGASWATLQDVTLNLRYPQAGTGAVVSYVQVVVNQSSNQGRGYVVSGGVGQRYIQLVIEAYSTSYFQYNAQIYGY</sequence>
<evidence type="ECO:0008006" key="4">
    <source>
        <dbReference type="Google" id="ProtNLM"/>
    </source>
</evidence>
<dbReference type="EnsemblMetazoa" id="AALFPA23_013060.R18847">
    <property type="protein sequence ID" value="AALFPA23_013060.P18847"/>
    <property type="gene ID" value="AALFPA23_013060"/>
</dbReference>
<feature type="chain" id="PRO_5045470385" description="14.5 kDa salivary protein" evidence="1">
    <location>
        <begin position="22"/>
        <end position="158"/>
    </location>
</feature>
<dbReference type="Proteomes" id="UP000069940">
    <property type="component" value="Unassembled WGS sequence"/>
</dbReference>
<dbReference type="GeneID" id="109623357"/>